<proteinExistence type="predicted"/>
<dbReference type="EMBL" id="KN835029">
    <property type="protein sequence ID" value="KIK49764.1"/>
    <property type="molecule type" value="Genomic_DNA"/>
</dbReference>
<sequence length="56" mass="6200">MGSTTIVASNYSSQLDLGLSLIIVPAIKKLYMMEVSRIPREIQNSFEHRGTVLCTS</sequence>
<gene>
    <name evidence="1" type="ORF">GYMLUDRAFT_616031</name>
</gene>
<accession>A0A0D0BJR6</accession>
<evidence type="ECO:0000313" key="1">
    <source>
        <dbReference type="EMBL" id="KIK49764.1"/>
    </source>
</evidence>
<evidence type="ECO:0000313" key="2">
    <source>
        <dbReference type="Proteomes" id="UP000053593"/>
    </source>
</evidence>
<dbReference type="HOGENOM" id="CLU_3014365_0_0_1"/>
<keyword evidence="2" id="KW-1185">Reference proteome</keyword>
<reference evidence="1 2" key="1">
    <citation type="submission" date="2014-04" db="EMBL/GenBank/DDBJ databases">
        <title>Evolutionary Origins and Diversification of the Mycorrhizal Mutualists.</title>
        <authorList>
            <consortium name="DOE Joint Genome Institute"/>
            <consortium name="Mycorrhizal Genomics Consortium"/>
            <person name="Kohler A."/>
            <person name="Kuo A."/>
            <person name="Nagy L.G."/>
            <person name="Floudas D."/>
            <person name="Copeland A."/>
            <person name="Barry K.W."/>
            <person name="Cichocki N."/>
            <person name="Veneault-Fourrey C."/>
            <person name="LaButti K."/>
            <person name="Lindquist E.A."/>
            <person name="Lipzen A."/>
            <person name="Lundell T."/>
            <person name="Morin E."/>
            <person name="Murat C."/>
            <person name="Riley R."/>
            <person name="Ohm R."/>
            <person name="Sun H."/>
            <person name="Tunlid A."/>
            <person name="Henrissat B."/>
            <person name="Grigoriev I.V."/>
            <person name="Hibbett D.S."/>
            <person name="Martin F."/>
        </authorList>
    </citation>
    <scope>NUCLEOTIDE SEQUENCE [LARGE SCALE GENOMIC DNA]</scope>
    <source>
        <strain evidence="1 2">FD-317 M1</strain>
    </source>
</reference>
<protein>
    <submittedName>
        <fullName evidence="1">Uncharacterized protein</fullName>
    </submittedName>
</protein>
<organism evidence="1 2">
    <name type="scientific">Collybiopsis luxurians FD-317 M1</name>
    <dbReference type="NCBI Taxonomy" id="944289"/>
    <lineage>
        <taxon>Eukaryota</taxon>
        <taxon>Fungi</taxon>
        <taxon>Dikarya</taxon>
        <taxon>Basidiomycota</taxon>
        <taxon>Agaricomycotina</taxon>
        <taxon>Agaricomycetes</taxon>
        <taxon>Agaricomycetidae</taxon>
        <taxon>Agaricales</taxon>
        <taxon>Marasmiineae</taxon>
        <taxon>Omphalotaceae</taxon>
        <taxon>Collybiopsis</taxon>
        <taxon>Collybiopsis luxurians</taxon>
    </lineage>
</organism>
<dbReference type="Proteomes" id="UP000053593">
    <property type="component" value="Unassembled WGS sequence"/>
</dbReference>
<dbReference type="AlphaFoldDB" id="A0A0D0BJR6"/>
<name>A0A0D0BJR6_9AGAR</name>